<feature type="transmembrane region" description="Helical" evidence="5">
    <location>
        <begin position="6"/>
        <end position="22"/>
    </location>
</feature>
<keyword evidence="5" id="KW-1133">Transmembrane helix</keyword>
<dbReference type="SUPFAM" id="SSF52833">
    <property type="entry name" value="Thioredoxin-like"/>
    <property type="match status" value="1"/>
</dbReference>
<evidence type="ECO:0000313" key="7">
    <source>
        <dbReference type="Proteomes" id="UP001302222"/>
    </source>
</evidence>
<evidence type="ECO:0000256" key="1">
    <source>
        <dbReference type="ARBA" id="ARBA00006926"/>
    </source>
</evidence>
<dbReference type="GO" id="GO:0004601">
    <property type="term" value="F:peroxidase activity"/>
    <property type="evidence" value="ECO:0007669"/>
    <property type="project" value="UniProtKB-KW"/>
</dbReference>
<accession>A0ABU5SLJ4</accession>
<sequence>MKKKIILTFILIIITIMLLKLLKIGSLMGALAVPFTQNDIAVRPETMEAPAKQGLYDFKVKSLDGKNVDLSIYKGKKVIILNTASKCGFTPQYADWEKFYLANKDKVVVLGFPANEFGGQEPGSDEEISTFCKKNYGVSFPMFSKVVVKGEGKCPLYQWLTTKSLNGWNDKEPSWNFCKYVINEKGELTHFFASKVKPDSPEFLEAIKL</sequence>
<dbReference type="InterPro" id="IPR029759">
    <property type="entry name" value="GPX_AS"/>
</dbReference>
<dbReference type="CDD" id="cd00340">
    <property type="entry name" value="GSH_Peroxidase"/>
    <property type="match status" value="1"/>
</dbReference>
<dbReference type="RefSeq" id="WP_323260255.1">
    <property type="nucleotide sequence ID" value="NZ_JAYGIM010000012.1"/>
</dbReference>
<evidence type="ECO:0000256" key="3">
    <source>
        <dbReference type="ARBA" id="ARBA00023002"/>
    </source>
</evidence>
<dbReference type="PANTHER" id="PTHR11592">
    <property type="entry name" value="GLUTATHIONE PEROXIDASE"/>
    <property type="match status" value="1"/>
</dbReference>
<proteinExistence type="inferred from homology"/>
<keyword evidence="7" id="KW-1185">Reference proteome</keyword>
<dbReference type="Proteomes" id="UP001302222">
    <property type="component" value="Unassembled WGS sequence"/>
</dbReference>
<dbReference type="InterPro" id="IPR000889">
    <property type="entry name" value="Glutathione_peroxidase"/>
</dbReference>
<dbReference type="InterPro" id="IPR036249">
    <property type="entry name" value="Thioredoxin-like_sf"/>
</dbReference>
<dbReference type="EMBL" id="JAYGIM010000012">
    <property type="protein sequence ID" value="MEA5428173.1"/>
    <property type="molecule type" value="Genomic_DNA"/>
</dbReference>
<reference evidence="6 7" key="1">
    <citation type="submission" date="2023-12" db="EMBL/GenBank/DDBJ databases">
        <title>Novel species of the genus Arcicella isolated from rivers.</title>
        <authorList>
            <person name="Lu H."/>
        </authorList>
    </citation>
    <scope>NUCLEOTIDE SEQUENCE [LARGE SCALE GENOMIC DNA]</scope>
    <source>
        <strain evidence="6 7">DC25W</strain>
    </source>
</reference>
<comment type="similarity">
    <text evidence="1 4">Belongs to the glutathione peroxidase family.</text>
</comment>
<evidence type="ECO:0000256" key="5">
    <source>
        <dbReference type="SAM" id="Phobius"/>
    </source>
</evidence>
<comment type="caution">
    <text evidence="6">The sequence shown here is derived from an EMBL/GenBank/DDBJ whole genome shotgun (WGS) entry which is preliminary data.</text>
</comment>
<dbReference type="PRINTS" id="PR01011">
    <property type="entry name" value="GLUTPROXDASE"/>
</dbReference>
<keyword evidence="5" id="KW-0812">Transmembrane</keyword>
<gene>
    <name evidence="6" type="ORF">VB798_16385</name>
</gene>
<dbReference type="PROSITE" id="PS51355">
    <property type="entry name" value="GLUTATHIONE_PEROXID_3"/>
    <property type="match status" value="1"/>
</dbReference>
<keyword evidence="3 4" id="KW-0560">Oxidoreductase</keyword>
<evidence type="ECO:0000313" key="6">
    <source>
        <dbReference type="EMBL" id="MEA5428173.1"/>
    </source>
</evidence>
<dbReference type="PANTHER" id="PTHR11592:SF78">
    <property type="entry name" value="GLUTATHIONE PEROXIDASE"/>
    <property type="match status" value="1"/>
</dbReference>
<dbReference type="Gene3D" id="3.40.30.10">
    <property type="entry name" value="Glutaredoxin"/>
    <property type="match status" value="1"/>
</dbReference>
<name>A0ABU5SLJ4_9BACT</name>
<protein>
    <recommendedName>
        <fullName evidence="4">Glutathione peroxidase</fullName>
    </recommendedName>
</protein>
<evidence type="ECO:0000256" key="4">
    <source>
        <dbReference type="RuleBase" id="RU000499"/>
    </source>
</evidence>
<keyword evidence="5" id="KW-0472">Membrane</keyword>
<organism evidence="6 7">
    <name type="scientific">Arcicella lustrica</name>
    <dbReference type="NCBI Taxonomy" id="2984196"/>
    <lineage>
        <taxon>Bacteria</taxon>
        <taxon>Pseudomonadati</taxon>
        <taxon>Bacteroidota</taxon>
        <taxon>Cytophagia</taxon>
        <taxon>Cytophagales</taxon>
        <taxon>Flectobacillaceae</taxon>
        <taxon>Arcicella</taxon>
    </lineage>
</organism>
<keyword evidence="2 4" id="KW-0575">Peroxidase</keyword>
<dbReference type="PROSITE" id="PS00460">
    <property type="entry name" value="GLUTATHIONE_PEROXID_1"/>
    <property type="match status" value="1"/>
</dbReference>
<dbReference type="Pfam" id="PF00255">
    <property type="entry name" value="GSHPx"/>
    <property type="match status" value="1"/>
</dbReference>
<evidence type="ECO:0000256" key="2">
    <source>
        <dbReference type="ARBA" id="ARBA00022559"/>
    </source>
</evidence>